<protein>
    <submittedName>
        <fullName evidence="1">Uncharacterized protein</fullName>
    </submittedName>
</protein>
<organism evidence="1 2">
    <name type="scientific">Tribonema minus</name>
    <dbReference type="NCBI Taxonomy" id="303371"/>
    <lineage>
        <taxon>Eukaryota</taxon>
        <taxon>Sar</taxon>
        <taxon>Stramenopiles</taxon>
        <taxon>Ochrophyta</taxon>
        <taxon>PX clade</taxon>
        <taxon>Xanthophyceae</taxon>
        <taxon>Tribonematales</taxon>
        <taxon>Tribonemataceae</taxon>
        <taxon>Tribonema</taxon>
    </lineage>
</organism>
<name>A0A836CCR5_9STRA</name>
<proteinExistence type="predicted"/>
<comment type="caution">
    <text evidence="1">The sequence shown here is derived from an EMBL/GenBank/DDBJ whole genome shotgun (WGS) entry which is preliminary data.</text>
</comment>
<dbReference type="EMBL" id="JAFCMP010000312">
    <property type="protein sequence ID" value="KAG5181600.1"/>
    <property type="molecule type" value="Genomic_DNA"/>
</dbReference>
<evidence type="ECO:0000313" key="1">
    <source>
        <dbReference type="EMBL" id="KAG5181600.1"/>
    </source>
</evidence>
<evidence type="ECO:0000313" key="2">
    <source>
        <dbReference type="Proteomes" id="UP000664859"/>
    </source>
</evidence>
<keyword evidence="2" id="KW-1185">Reference proteome</keyword>
<gene>
    <name evidence="1" type="ORF">JKP88DRAFT_278781</name>
</gene>
<dbReference type="Proteomes" id="UP000664859">
    <property type="component" value="Unassembled WGS sequence"/>
</dbReference>
<accession>A0A836CCR5</accession>
<dbReference type="Gene3D" id="3.10.10.10">
    <property type="entry name" value="HIV Type 1 Reverse Transcriptase, subunit A, domain 1"/>
    <property type="match status" value="1"/>
</dbReference>
<reference evidence="1" key="1">
    <citation type="submission" date="2021-02" db="EMBL/GenBank/DDBJ databases">
        <title>First Annotated Genome of the Yellow-green Alga Tribonema minus.</title>
        <authorList>
            <person name="Mahan K.M."/>
        </authorList>
    </citation>
    <scope>NUCLEOTIDE SEQUENCE</scope>
    <source>
        <strain evidence="1">UTEX B ZZ1240</strain>
    </source>
</reference>
<sequence>MRRYSILELETLWKEDLRAVNKAVDGFWQIELDRESRPITAFQTRWGQFQWTVGTMGLMPSERRALDCCFGKCLERNISLSA</sequence>
<dbReference type="SUPFAM" id="SSF56672">
    <property type="entry name" value="DNA/RNA polymerases"/>
    <property type="match status" value="1"/>
</dbReference>
<dbReference type="AlphaFoldDB" id="A0A836CCR5"/>
<dbReference type="OrthoDB" id="420169at2759"/>
<dbReference type="InterPro" id="IPR043502">
    <property type="entry name" value="DNA/RNA_pol_sf"/>
</dbReference>